<dbReference type="WBParaSite" id="SVE_1924700.1">
    <property type="protein sequence ID" value="SVE_1924700.1"/>
    <property type="gene ID" value="SVE_1924700"/>
</dbReference>
<name>A0A0K0G3E6_STRVS</name>
<accession>A0A0K0G3E6</accession>
<reference evidence="2" key="2">
    <citation type="submission" date="2015-08" db="UniProtKB">
        <authorList>
            <consortium name="WormBaseParasite"/>
        </authorList>
    </citation>
    <scope>IDENTIFICATION</scope>
</reference>
<organism evidence="1 2">
    <name type="scientific">Strongyloides venezuelensis</name>
    <name type="common">Threadworm</name>
    <dbReference type="NCBI Taxonomy" id="75913"/>
    <lineage>
        <taxon>Eukaryota</taxon>
        <taxon>Metazoa</taxon>
        <taxon>Ecdysozoa</taxon>
        <taxon>Nematoda</taxon>
        <taxon>Chromadorea</taxon>
        <taxon>Rhabditida</taxon>
        <taxon>Tylenchina</taxon>
        <taxon>Panagrolaimomorpha</taxon>
        <taxon>Strongyloidoidea</taxon>
        <taxon>Strongyloididae</taxon>
        <taxon>Strongyloides</taxon>
    </lineage>
</organism>
<sequence>MCNIFTFELVDVKAGRKLYLDTMKKNAKLGFFRSDMHSRKCRVMAEGKQNTSTVKVLDNNDLDVFAASSTKVKELEKMLDMNKFLHQVEKLLQQPIKIPGISTTGSGPSANKVKHSIFSVKGVWKNDEEHKTNVSKLYNTSQAGERQWLKRILIEESDSDSDGECNFTKEDIRHLLKIHKKRRRMQKAYHNDILNSQYTYYAAGLLCTEDPFPEHQKAIVKQFGFPELEDEF</sequence>
<proteinExistence type="predicted"/>
<keyword evidence="1" id="KW-1185">Reference proteome</keyword>
<protein>
    <submittedName>
        <fullName evidence="2">Ribonuclease H-like domain-containing protein</fullName>
    </submittedName>
</protein>
<dbReference type="Proteomes" id="UP000035680">
    <property type="component" value="Unassembled WGS sequence"/>
</dbReference>
<reference evidence="1" key="1">
    <citation type="submission" date="2014-07" db="EMBL/GenBank/DDBJ databases">
        <authorList>
            <person name="Martin A.A"/>
            <person name="De Silva N."/>
        </authorList>
    </citation>
    <scope>NUCLEOTIDE SEQUENCE</scope>
</reference>
<dbReference type="AlphaFoldDB" id="A0A0K0G3E6"/>
<evidence type="ECO:0000313" key="1">
    <source>
        <dbReference type="Proteomes" id="UP000035680"/>
    </source>
</evidence>
<dbReference type="STRING" id="75913.A0A0K0G3E6"/>
<evidence type="ECO:0000313" key="2">
    <source>
        <dbReference type="WBParaSite" id="SVE_1924700.1"/>
    </source>
</evidence>